<evidence type="ECO:0000256" key="2">
    <source>
        <dbReference type="SAM" id="SignalP"/>
    </source>
</evidence>
<dbReference type="InterPro" id="IPR019088">
    <property type="entry name" value="CHP02186-rel_TM"/>
</dbReference>
<keyword evidence="1" id="KW-1133">Transmembrane helix</keyword>
<sequence>MLRLICLLCALAAPASAEEIVLGLSHDEVAITANFDGSDILIFGAVKRDAPAPTGEDLGVIITVAGPDIPVTVRRKERRLGIWVNTDSVDVAVAPSFYAVATNMPLSDILSTKNDNGARISINTAIRTFGQPDGYETDFEDALIRIRQGQRLYQTLSDAVLVEDETLFRTNISMPANLTEGDYTAEIYLTRGGEIVDVYVTTIPVKKVGLERWLYNLAHENAMIYGLMSLAIAIAAGWGASAIFTMFRR</sequence>
<proteinExistence type="predicted"/>
<dbReference type="Pfam" id="PF09608">
    <property type="entry name" value="Alph_Pro_TM"/>
    <property type="match status" value="1"/>
</dbReference>
<dbReference type="Proteomes" id="UP000535415">
    <property type="component" value="Unassembled WGS sequence"/>
</dbReference>
<comment type="caution">
    <text evidence="3">The sequence shown here is derived from an EMBL/GenBank/DDBJ whole genome shotgun (WGS) entry which is preliminary data.</text>
</comment>
<dbReference type="AlphaFoldDB" id="A0A7W9BL39"/>
<organism evidence="3 4">
    <name type="scientific">Yoonia ponticola</name>
    <dbReference type="NCBI Taxonomy" id="1524255"/>
    <lineage>
        <taxon>Bacteria</taxon>
        <taxon>Pseudomonadati</taxon>
        <taxon>Pseudomonadota</taxon>
        <taxon>Alphaproteobacteria</taxon>
        <taxon>Rhodobacterales</taxon>
        <taxon>Paracoccaceae</taxon>
        <taxon>Yoonia</taxon>
    </lineage>
</organism>
<keyword evidence="4" id="KW-1185">Reference proteome</keyword>
<accession>A0A7W9BL39</accession>
<name>A0A7W9BL39_9RHOB</name>
<reference evidence="3 4" key="1">
    <citation type="submission" date="2020-08" db="EMBL/GenBank/DDBJ databases">
        <title>Genomic Encyclopedia of Type Strains, Phase IV (KMG-IV): sequencing the most valuable type-strain genomes for metagenomic binning, comparative biology and taxonomic classification.</title>
        <authorList>
            <person name="Goeker M."/>
        </authorList>
    </citation>
    <scope>NUCLEOTIDE SEQUENCE [LARGE SCALE GENOMIC DNA]</scope>
    <source>
        <strain evidence="3 4">DSM 101064</strain>
    </source>
</reference>
<dbReference type="RefSeq" id="WP_183528671.1">
    <property type="nucleotide sequence ID" value="NZ_JACIJM010000005.1"/>
</dbReference>
<keyword evidence="1" id="KW-0812">Transmembrane</keyword>
<feature type="signal peptide" evidence="2">
    <location>
        <begin position="1"/>
        <end position="17"/>
    </location>
</feature>
<evidence type="ECO:0000313" key="4">
    <source>
        <dbReference type="Proteomes" id="UP000535415"/>
    </source>
</evidence>
<gene>
    <name evidence="3" type="ORF">FHS72_002046</name>
</gene>
<feature type="transmembrane region" description="Helical" evidence="1">
    <location>
        <begin position="222"/>
        <end position="247"/>
    </location>
</feature>
<dbReference type="EMBL" id="JACIJM010000005">
    <property type="protein sequence ID" value="MBB5722420.1"/>
    <property type="molecule type" value="Genomic_DNA"/>
</dbReference>
<keyword evidence="1" id="KW-0472">Membrane</keyword>
<evidence type="ECO:0000256" key="1">
    <source>
        <dbReference type="SAM" id="Phobius"/>
    </source>
</evidence>
<protein>
    <submittedName>
        <fullName evidence="3">Uncharacterized protein (TIGR02186 family)</fullName>
    </submittedName>
</protein>
<keyword evidence="2" id="KW-0732">Signal</keyword>
<evidence type="ECO:0000313" key="3">
    <source>
        <dbReference type="EMBL" id="MBB5722420.1"/>
    </source>
</evidence>
<feature type="chain" id="PRO_5030902748" evidence="2">
    <location>
        <begin position="18"/>
        <end position="249"/>
    </location>
</feature>